<keyword evidence="4" id="KW-0560">Oxidoreductase</keyword>
<dbReference type="PANTHER" id="PTHR42877">
    <property type="entry name" value="L-ORNITHINE N(5)-MONOOXYGENASE-RELATED"/>
    <property type="match status" value="1"/>
</dbReference>
<feature type="transmembrane region" description="Helical" evidence="5">
    <location>
        <begin position="20"/>
        <end position="39"/>
    </location>
</feature>
<evidence type="ECO:0000313" key="7">
    <source>
        <dbReference type="Proteomes" id="UP000070444"/>
    </source>
</evidence>
<dbReference type="PANTHER" id="PTHR42877:SF4">
    <property type="entry name" value="FAD_NAD(P)-BINDING DOMAIN-CONTAINING PROTEIN-RELATED"/>
    <property type="match status" value="1"/>
</dbReference>
<keyword evidence="3" id="KW-0274">FAD</keyword>
<name>A0A137NWT8_CONC2</name>
<keyword evidence="5" id="KW-0812">Transmembrane</keyword>
<dbReference type="OMA" id="CCTGYDI"/>
<evidence type="ECO:0000256" key="2">
    <source>
        <dbReference type="ARBA" id="ARBA00022630"/>
    </source>
</evidence>
<dbReference type="InterPro" id="IPR051209">
    <property type="entry name" value="FAD-bind_Monooxygenase_sf"/>
</dbReference>
<keyword evidence="5" id="KW-0472">Membrane</keyword>
<gene>
    <name evidence="6" type="ORF">CONCODRAFT_19698</name>
</gene>
<keyword evidence="5" id="KW-1133">Transmembrane helix</keyword>
<dbReference type="STRING" id="796925.A0A137NWT8"/>
<dbReference type="EMBL" id="KQ964645">
    <property type="protein sequence ID" value="KXN67305.1"/>
    <property type="molecule type" value="Genomic_DNA"/>
</dbReference>
<dbReference type="InterPro" id="IPR036188">
    <property type="entry name" value="FAD/NAD-bd_sf"/>
</dbReference>
<proteinExistence type="inferred from homology"/>
<dbReference type="Gene3D" id="3.50.50.60">
    <property type="entry name" value="FAD/NAD(P)-binding domain"/>
    <property type="match status" value="3"/>
</dbReference>
<evidence type="ECO:0000256" key="1">
    <source>
        <dbReference type="ARBA" id="ARBA00010139"/>
    </source>
</evidence>
<evidence type="ECO:0000256" key="5">
    <source>
        <dbReference type="SAM" id="Phobius"/>
    </source>
</evidence>
<keyword evidence="7" id="KW-1185">Reference proteome</keyword>
<dbReference type="GO" id="GO:0004499">
    <property type="term" value="F:N,N-dimethylaniline monooxygenase activity"/>
    <property type="evidence" value="ECO:0007669"/>
    <property type="project" value="InterPro"/>
</dbReference>
<evidence type="ECO:0000256" key="4">
    <source>
        <dbReference type="ARBA" id="ARBA00023002"/>
    </source>
</evidence>
<keyword evidence="2" id="KW-0285">Flavoprotein</keyword>
<dbReference type="AlphaFoldDB" id="A0A137NWT8"/>
<organism evidence="6 7">
    <name type="scientific">Conidiobolus coronatus (strain ATCC 28846 / CBS 209.66 / NRRL 28638)</name>
    <name type="common">Delacroixia coronata</name>
    <dbReference type="NCBI Taxonomy" id="796925"/>
    <lineage>
        <taxon>Eukaryota</taxon>
        <taxon>Fungi</taxon>
        <taxon>Fungi incertae sedis</taxon>
        <taxon>Zoopagomycota</taxon>
        <taxon>Entomophthoromycotina</taxon>
        <taxon>Entomophthoromycetes</taxon>
        <taxon>Entomophthorales</taxon>
        <taxon>Ancylistaceae</taxon>
        <taxon>Conidiobolus</taxon>
    </lineage>
</organism>
<reference evidence="6 7" key="1">
    <citation type="journal article" date="2015" name="Genome Biol. Evol.">
        <title>Phylogenomic analyses indicate that early fungi evolved digesting cell walls of algal ancestors of land plants.</title>
        <authorList>
            <person name="Chang Y."/>
            <person name="Wang S."/>
            <person name="Sekimoto S."/>
            <person name="Aerts A.L."/>
            <person name="Choi C."/>
            <person name="Clum A."/>
            <person name="LaButti K.M."/>
            <person name="Lindquist E.A."/>
            <person name="Yee Ngan C."/>
            <person name="Ohm R.A."/>
            <person name="Salamov A.A."/>
            <person name="Grigoriev I.V."/>
            <person name="Spatafora J.W."/>
            <person name="Berbee M.L."/>
        </authorList>
    </citation>
    <scope>NUCLEOTIDE SEQUENCE [LARGE SCALE GENOMIC DNA]</scope>
    <source>
        <strain evidence="6 7">NRRL 28638</strain>
    </source>
</reference>
<dbReference type="GO" id="GO:0050660">
    <property type="term" value="F:flavin adenine dinucleotide binding"/>
    <property type="evidence" value="ECO:0007669"/>
    <property type="project" value="InterPro"/>
</dbReference>
<protein>
    <submittedName>
        <fullName evidence="6">Flavin-binding monooxygenase-like protein</fullName>
    </submittedName>
</protein>
<dbReference type="Pfam" id="PF00743">
    <property type="entry name" value="FMO-like"/>
    <property type="match status" value="1"/>
</dbReference>
<dbReference type="Proteomes" id="UP000070444">
    <property type="component" value="Unassembled WGS sequence"/>
</dbReference>
<comment type="similarity">
    <text evidence="1">Belongs to the FAD-binding monooxygenase family.</text>
</comment>
<evidence type="ECO:0000313" key="6">
    <source>
        <dbReference type="EMBL" id="KXN67305.1"/>
    </source>
</evidence>
<evidence type="ECO:0000256" key="3">
    <source>
        <dbReference type="ARBA" id="ARBA00022827"/>
    </source>
</evidence>
<dbReference type="OrthoDB" id="74360at2759"/>
<dbReference type="InterPro" id="IPR020946">
    <property type="entry name" value="Flavin_mOase-like"/>
</dbReference>
<dbReference type="SUPFAM" id="SSF51905">
    <property type="entry name" value="FAD/NAD(P)-binding domain"/>
    <property type="match status" value="1"/>
</dbReference>
<accession>A0A137NWT8</accession>
<keyword evidence="6" id="KW-0503">Monooxygenase</keyword>
<sequence>MNKLCTIFVEDIIKVKTTDIPSVVIIGAGISGLNMAMYLKKRLNFHNFIIIEGEKDVGGTWLVNTYPGAACDVNSHVYAYYENLNPEWSSNYSGYKEIQQYLSGTADKFDLKSHIKFNTWVTKARFDTTKNVWNINYLEKDTQQKAELSCNYLIGGVGGLRIPNVPEVFTKFEGPWVHSARWDHSIDLKDKVVGIIGSGASAVQIVPNIVSEVKELHVFQRSAPYVVPKGIADYSPWMKFLLKWIPFFQTLYYWYFFLKDEKDLIAFYTDSWASKMATQETEKYIKESFTDPVKAELMIPKYHFGCKRVTPADEYYKAIDNPKSFIHDGNIDRVEGKTLYMKDGTSQTVDVLILATGFNVSNPYKDIDIANLDGEHIDTNLDKQGRTPQLNYGITVGKVPNFFMMLGPTTGLGHNSITFILECQANYITKMLKHALYNNVARIELKQEVADAYWQWVQRRVKPMVWYGNCKSWYQNTNGEVIAIWPGTCLEYWWKTYSPKYSEYDMIYKA</sequence>
<dbReference type="GO" id="GO:0050661">
    <property type="term" value="F:NADP binding"/>
    <property type="evidence" value="ECO:0007669"/>
    <property type="project" value="InterPro"/>
</dbReference>